<dbReference type="Gene3D" id="3.30.1330.30">
    <property type="match status" value="1"/>
</dbReference>
<dbReference type="GO" id="GO:0006396">
    <property type="term" value="P:RNA processing"/>
    <property type="evidence" value="ECO:0007669"/>
    <property type="project" value="InterPro"/>
</dbReference>
<dbReference type="Pfam" id="PF00588">
    <property type="entry name" value="SpoU_methylase"/>
    <property type="match status" value="1"/>
</dbReference>
<keyword evidence="5" id="KW-1185">Reference proteome</keyword>
<dbReference type="InterPro" id="IPR013123">
    <property type="entry name" value="SpoU_subst-bd"/>
</dbReference>
<dbReference type="AlphaFoldDB" id="A0A7W8GBJ5"/>
<comment type="caution">
    <text evidence="4">The sequence shown here is derived from an EMBL/GenBank/DDBJ whole genome shotgun (WGS) entry which is preliminary data.</text>
</comment>
<organism evidence="4 5">
    <name type="scientific">Treponema ruminis</name>
    <dbReference type="NCBI Taxonomy" id="744515"/>
    <lineage>
        <taxon>Bacteria</taxon>
        <taxon>Pseudomonadati</taxon>
        <taxon>Spirochaetota</taxon>
        <taxon>Spirochaetia</taxon>
        <taxon>Spirochaetales</taxon>
        <taxon>Treponemataceae</taxon>
        <taxon>Treponema</taxon>
    </lineage>
</organism>
<dbReference type="PANTHER" id="PTHR46429:SF2">
    <property type="entry name" value="TRNA_RRNA METHYLTRANSFERASE"/>
    <property type="match status" value="1"/>
</dbReference>
<proteinExistence type="predicted"/>
<dbReference type="SMART" id="SM00967">
    <property type="entry name" value="SpoU_sub_bind"/>
    <property type="match status" value="1"/>
</dbReference>
<dbReference type="GO" id="GO:0005829">
    <property type="term" value="C:cytosol"/>
    <property type="evidence" value="ECO:0007669"/>
    <property type="project" value="TreeGrafter"/>
</dbReference>
<keyword evidence="2 4" id="KW-0808">Transferase</keyword>
<evidence type="ECO:0000313" key="4">
    <source>
        <dbReference type="EMBL" id="MBB5227366.1"/>
    </source>
</evidence>
<dbReference type="RefSeq" id="WP_184661534.1">
    <property type="nucleotide sequence ID" value="NZ_CP031518.1"/>
</dbReference>
<name>A0A7W8GBJ5_9SPIR</name>
<keyword evidence="1 4" id="KW-0489">Methyltransferase</keyword>
<dbReference type="Pfam" id="PF08032">
    <property type="entry name" value="SpoU_sub_bind"/>
    <property type="match status" value="1"/>
</dbReference>
<sequence length="261" mass="29435">MKNDIRNELAVCGFEAVKALVKCNPQKITRFYYTRDRMMDFKDLFKSLAERKVPYNNIPEGELQKLSGTPHHQGVVAMIRNEEIPHLNTEITDEWLHKKESAILLDRVGNANNLGAIVRSAAFFGFKNIVIPRDEAQSSITTSSYRVAQGGMEYVNVYSIQSIEKLLASMKGKMIRFGTDVRGKTPIEKIPELCNEKKKPALIVLGNEEHGISRIVRDNCDELVTIPFCGNPEQGQVQPIESLNVAQAAAIVLYECRRLTR</sequence>
<dbReference type="GO" id="GO:0003723">
    <property type="term" value="F:RNA binding"/>
    <property type="evidence" value="ECO:0007669"/>
    <property type="project" value="InterPro"/>
</dbReference>
<evidence type="ECO:0000313" key="5">
    <source>
        <dbReference type="Proteomes" id="UP000518887"/>
    </source>
</evidence>
<dbReference type="SUPFAM" id="SSF55315">
    <property type="entry name" value="L30e-like"/>
    <property type="match status" value="1"/>
</dbReference>
<dbReference type="InterPro" id="IPR029028">
    <property type="entry name" value="Alpha/beta_knot_MTases"/>
</dbReference>
<dbReference type="SUPFAM" id="SSF75217">
    <property type="entry name" value="alpha/beta knot"/>
    <property type="match status" value="1"/>
</dbReference>
<dbReference type="GO" id="GO:0032259">
    <property type="term" value="P:methylation"/>
    <property type="evidence" value="ECO:0007669"/>
    <property type="project" value="UniProtKB-KW"/>
</dbReference>
<evidence type="ECO:0000259" key="3">
    <source>
        <dbReference type="SMART" id="SM00967"/>
    </source>
</evidence>
<reference evidence="4 5" key="1">
    <citation type="submission" date="2020-08" db="EMBL/GenBank/DDBJ databases">
        <title>Genomic Encyclopedia of Type Strains, Phase IV (KMG-IV): sequencing the most valuable type-strain genomes for metagenomic binning, comparative biology and taxonomic classification.</title>
        <authorList>
            <person name="Goeker M."/>
        </authorList>
    </citation>
    <scope>NUCLEOTIDE SEQUENCE [LARGE SCALE GENOMIC DNA]</scope>
    <source>
        <strain evidence="4 5">DSM 103462</strain>
    </source>
</reference>
<dbReference type="EC" id="2.1.1.-" evidence="4"/>
<feature type="domain" description="RNA 2-O ribose methyltransferase substrate binding" evidence="3">
    <location>
        <begin position="10"/>
        <end position="85"/>
    </location>
</feature>
<dbReference type="InterPro" id="IPR029026">
    <property type="entry name" value="tRNA_m1G_MTases_N"/>
</dbReference>
<protein>
    <submittedName>
        <fullName evidence="4">TrmH RNA methyltransferase</fullName>
        <ecNumber evidence="4">2.1.1.-</ecNumber>
    </submittedName>
</protein>
<gene>
    <name evidence="4" type="ORF">HNP76_002765</name>
</gene>
<accession>A0A7W8GBJ5</accession>
<dbReference type="GO" id="GO:0008173">
    <property type="term" value="F:RNA methyltransferase activity"/>
    <property type="evidence" value="ECO:0007669"/>
    <property type="project" value="InterPro"/>
</dbReference>
<dbReference type="Proteomes" id="UP000518887">
    <property type="component" value="Unassembled WGS sequence"/>
</dbReference>
<dbReference type="PANTHER" id="PTHR46429">
    <property type="entry name" value="23S RRNA (GUANOSINE-2'-O-)-METHYLTRANSFERASE RLMB"/>
    <property type="match status" value="1"/>
</dbReference>
<evidence type="ECO:0000256" key="1">
    <source>
        <dbReference type="ARBA" id="ARBA00022603"/>
    </source>
</evidence>
<evidence type="ECO:0000256" key="2">
    <source>
        <dbReference type="ARBA" id="ARBA00022679"/>
    </source>
</evidence>
<dbReference type="EMBL" id="JACHFQ010000010">
    <property type="protein sequence ID" value="MBB5227366.1"/>
    <property type="molecule type" value="Genomic_DNA"/>
</dbReference>
<dbReference type="CDD" id="cd18095">
    <property type="entry name" value="SpoU-like_rRNA-MTase"/>
    <property type="match status" value="1"/>
</dbReference>
<dbReference type="Gene3D" id="3.40.1280.10">
    <property type="match status" value="1"/>
</dbReference>
<dbReference type="InterPro" id="IPR004441">
    <property type="entry name" value="rRNA_MeTrfase_TrmH"/>
</dbReference>
<dbReference type="InterPro" id="IPR029064">
    <property type="entry name" value="Ribosomal_eL30-like_sf"/>
</dbReference>
<dbReference type="InterPro" id="IPR001537">
    <property type="entry name" value="SpoU_MeTrfase"/>
</dbReference>